<dbReference type="PANTHER" id="PTHR43646:SF2">
    <property type="entry name" value="GLYCOSYLTRANSFERASE 2-LIKE DOMAIN-CONTAINING PROTEIN"/>
    <property type="match status" value="1"/>
</dbReference>
<evidence type="ECO:0000256" key="3">
    <source>
        <dbReference type="ARBA" id="ARBA00022676"/>
    </source>
</evidence>
<name>A0A5C8IAS3_9MICO</name>
<dbReference type="PANTHER" id="PTHR43646">
    <property type="entry name" value="GLYCOSYLTRANSFERASE"/>
    <property type="match status" value="1"/>
</dbReference>
<evidence type="ECO:0000256" key="4">
    <source>
        <dbReference type="ARBA" id="ARBA00022679"/>
    </source>
</evidence>
<keyword evidence="3" id="KW-0328">Glycosyltransferase</keyword>
<evidence type="ECO:0000259" key="10">
    <source>
        <dbReference type="Pfam" id="PF00535"/>
    </source>
</evidence>
<keyword evidence="5" id="KW-0472">Membrane</keyword>
<comment type="subcellular location">
    <subcellularLocation>
        <location evidence="1">Cell membrane</location>
    </subcellularLocation>
</comment>
<dbReference type="InterPro" id="IPR029044">
    <property type="entry name" value="Nucleotide-diphossugar_trans"/>
</dbReference>
<dbReference type="OrthoDB" id="9771846at2"/>
<evidence type="ECO:0000256" key="8">
    <source>
        <dbReference type="ARBA" id="ARBA00038120"/>
    </source>
</evidence>
<comment type="pathway">
    <text evidence="7">Carotenoid biosynthesis; staphyloxanthin biosynthesis; staphyloxanthin from farnesyl diphosphate: step 4/5.</text>
</comment>
<accession>A0A5C8IAS3</accession>
<comment type="similarity">
    <text evidence="8">Belongs to the glycosyltransferase 2 family. CrtQ subfamily.</text>
</comment>
<dbReference type="GO" id="GO:0005886">
    <property type="term" value="C:plasma membrane"/>
    <property type="evidence" value="ECO:0007669"/>
    <property type="project" value="UniProtKB-SubCell"/>
</dbReference>
<comment type="function">
    <text evidence="6">Catalyzes the glycosylation of 4,4'-diaponeurosporenoate, i.e. the esterification of glucose at the C1'' position with the carboxyl group of 4,4'-diaponeurosporenic acid, to form glycosyl-4,4'-diaponeurosporenoate. This is a step in the biosynthesis of staphyloxanthin, an orange pigment present in most staphylococci strains.</text>
</comment>
<evidence type="ECO:0000256" key="2">
    <source>
        <dbReference type="ARBA" id="ARBA00022475"/>
    </source>
</evidence>
<keyword evidence="4 11" id="KW-0808">Transferase</keyword>
<dbReference type="AlphaFoldDB" id="A0A5C8IAS3"/>
<keyword evidence="2" id="KW-1003">Cell membrane</keyword>
<dbReference type="Pfam" id="PF00535">
    <property type="entry name" value="Glycos_transf_2"/>
    <property type="match status" value="1"/>
</dbReference>
<sequence length="278" mass="30219">MTLGTIIIAAHNEERVIGRTLEAVGSAAREGDLAVIVVPNGCSDRTAEIARSFPGVVVAELDAPSKAAALRRGDGLAGPGPRIYLDADVVMTSRAARDVVDALRRGAIAGRPPHTFDTSRASRLVRSWYRVREDLPSISTALWGAGCYALSEAGRARFDEFPDVVSDDLFIDSLFARAEVSIIATDPLIVTTPRRTADLLRILRRTYRTQSEVTAGGEGRYPGQRAQLRDLAAMLARKPRRLADAVVYVSLIALARARARLGRRGVRWERDDSSRESG</sequence>
<evidence type="ECO:0000256" key="7">
    <source>
        <dbReference type="ARBA" id="ARBA00037904"/>
    </source>
</evidence>
<dbReference type="Gene3D" id="3.90.550.10">
    <property type="entry name" value="Spore Coat Polysaccharide Biosynthesis Protein SpsA, Chain A"/>
    <property type="match status" value="1"/>
</dbReference>
<evidence type="ECO:0000256" key="6">
    <source>
        <dbReference type="ARBA" id="ARBA00037281"/>
    </source>
</evidence>
<protein>
    <recommendedName>
        <fullName evidence="9">4,4'-diaponeurosporenoate glycosyltransferase</fullName>
    </recommendedName>
</protein>
<evidence type="ECO:0000256" key="9">
    <source>
        <dbReference type="ARBA" id="ARBA00040345"/>
    </source>
</evidence>
<evidence type="ECO:0000313" key="12">
    <source>
        <dbReference type="Proteomes" id="UP000321949"/>
    </source>
</evidence>
<keyword evidence="12" id="KW-1185">Reference proteome</keyword>
<organism evidence="11 12">
    <name type="scientific">Microbacterium saccharophilum</name>
    <dbReference type="NCBI Taxonomy" id="1213358"/>
    <lineage>
        <taxon>Bacteria</taxon>
        <taxon>Bacillati</taxon>
        <taxon>Actinomycetota</taxon>
        <taxon>Actinomycetes</taxon>
        <taxon>Micrococcales</taxon>
        <taxon>Microbacteriaceae</taxon>
        <taxon>Microbacterium</taxon>
    </lineage>
</organism>
<reference evidence="11 12" key="1">
    <citation type="submission" date="2019-08" db="EMBL/GenBank/DDBJ databases">
        <authorList>
            <person name="Dong K."/>
        </authorList>
    </citation>
    <scope>NUCLEOTIDE SEQUENCE [LARGE SCALE GENOMIC DNA]</scope>
    <source>
        <strain evidence="11 12">K-1</strain>
    </source>
</reference>
<dbReference type="InterPro" id="IPR001173">
    <property type="entry name" value="Glyco_trans_2-like"/>
</dbReference>
<dbReference type="Proteomes" id="UP000321949">
    <property type="component" value="Unassembled WGS sequence"/>
</dbReference>
<evidence type="ECO:0000256" key="5">
    <source>
        <dbReference type="ARBA" id="ARBA00023136"/>
    </source>
</evidence>
<evidence type="ECO:0000256" key="1">
    <source>
        <dbReference type="ARBA" id="ARBA00004236"/>
    </source>
</evidence>
<dbReference type="GO" id="GO:0016757">
    <property type="term" value="F:glycosyltransferase activity"/>
    <property type="evidence" value="ECO:0007669"/>
    <property type="project" value="UniProtKB-KW"/>
</dbReference>
<proteinExistence type="inferred from homology"/>
<evidence type="ECO:0000313" key="11">
    <source>
        <dbReference type="EMBL" id="TXK15442.1"/>
    </source>
</evidence>
<dbReference type="EMBL" id="VRSX01000001">
    <property type="protein sequence ID" value="TXK15442.1"/>
    <property type="molecule type" value="Genomic_DNA"/>
</dbReference>
<dbReference type="SUPFAM" id="SSF53448">
    <property type="entry name" value="Nucleotide-diphospho-sugar transferases"/>
    <property type="match status" value="1"/>
</dbReference>
<gene>
    <name evidence="11" type="ORF">FVP74_03340</name>
</gene>
<comment type="caution">
    <text evidence="11">The sequence shown here is derived from an EMBL/GenBank/DDBJ whole genome shotgun (WGS) entry which is preliminary data.</text>
</comment>
<dbReference type="RefSeq" id="WP_147049625.1">
    <property type="nucleotide sequence ID" value="NZ_BKAH01000002.1"/>
</dbReference>
<feature type="domain" description="Glycosyltransferase 2-like" evidence="10">
    <location>
        <begin position="5"/>
        <end position="131"/>
    </location>
</feature>